<gene>
    <name evidence="2" type="ORF">HKK74_13745</name>
</gene>
<dbReference type="RefSeq" id="WP_187243583.1">
    <property type="nucleotide sequence ID" value="NZ_BAAAOK010000013.1"/>
</dbReference>
<dbReference type="EMBL" id="JABVEC010000009">
    <property type="protein sequence ID" value="MBC6466559.1"/>
    <property type="molecule type" value="Genomic_DNA"/>
</dbReference>
<name>A0ABR7LPQ4_9ACTN</name>
<organism evidence="2 3">
    <name type="scientific">Actinomadura alba</name>
    <dbReference type="NCBI Taxonomy" id="406431"/>
    <lineage>
        <taxon>Bacteria</taxon>
        <taxon>Bacillati</taxon>
        <taxon>Actinomycetota</taxon>
        <taxon>Actinomycetes</taxon>
        <taxon>Streptosporangiales</taxon>
        <taxon>Thermomonosporaceae</taxon>
        <taxon>Actinomadura</taxon>
    </lineage>
</organism>
<reference evidence="2 3" key="1">
    <citation type="submission" date="2020-06" db="EMBL/GenBank/DDBJ databases">
        <title>Actinomadura xiongansis sp. nov., isolated from soil of Baiyangdian.</title>
        <authorList>
            <person name="Zhang X."/>
        </authorList>
    </citation>
    <scope>NUCLEOTIDE SEQUENCE [LARGE SCALE GENOMIC DNA]</scope>
    <source>
        <strain evidence="2 3">HBUM206468</strain>
    </source>
</reference>
<keyword evidence="3" id="KW-1185">Reference proteome</keyword>
<keyword evidence="1" id="KW-0472">Membrane</keyword>
<evidence type="ECO:0000313" key="2">
    <source>
        <dbReference type="EMBL" id="MBC6466559.1"/>
    </source>
</evidence>
<evidence type="ECO:0000313" key="3">
    <source>
        <dbReference type="Proteomes" id="UP000805614"/>
    </source>
</evidence>
<feature type="transmembrane region" description="Helical" evidence="1">
    <location>
        <begin position="20"/>
        <end position="39"/>
    </location>
</feature>
<sequence>MTATEIDRRKKRRARRRRIAAAVGVPVLVLALFGGYFYFSGGYDSWRTDRALAEGCDGLLPVDEVRALFPKTALDTDKSRFDGEFCGVRKMHGGLYTMDLNVTVQRTPGKARSVYWEALPLGHGWTGSFYVDDAKDDVAADEHGAETDNDRYEWASVAMLLNCSDAPDDGLFIVVEAKVEGTFRDSATRTRLAAVATETAKRAAGQRNCKAKTGGPVTKVAMPPAGSKGLDQADGTCAGLLDDAEARRFGVSTAREAAAEPAPHEQCVLGDSRHSDRYTLNAFYGPLTGAPAVDLAREGYYTAGAKCPGALGNAVYAIEPDDQTKRAASRPEHQLLRAALGSFAEQSAKRHTCSKPEFS</sequence>
<accession>A0ABR7LPQ4</accession>
<keyword evidence="1" id="KW-1133">Transmembrane helix</keyword>
<dbReference type="Proteomes" id="UP000805614">
    <property type="component" value="Unassembled WGS sequence"/>
</dbReference>
<proteinExistence type="predicted"/>
<comment type="caution">
    <text evidence="2">The sequence shown here is derived from an EMBL/GenBank/DDBJ whole genome shotgun (WGS) entry which is preliminary data.</text>
</comment>
<keyword evidence="1" id="KW-0812">Transmembrane</keyword>
<protein>
    <submittedName>
        <fullName evidence="2">Uncharacterized protein</fullName>
    </submittedName>
</protein>
<evidence type="ECO:0000256" key="1">
    <source>
        <dbReference type="SAM" id="Phobius"/>
    </source>
</evidence>